<dbReference type="Proteomes" id="UP000567795">
    <property type="component" value="Unassembled WGS sequence"/>
</dbReference>
<protein>
    <submittedName>
        <fullName evidence="1">Uncharacterized protein</fullName>
    </submittedName>
</protein>
<sequence>MPEGFESRPQSLNGNASVLLELAGLLQAGRPEPDLITMAATPASHADVGDKVRRFSDFACDQYQDAVALLLSLSTKLRATAAGHVQVDEGVAGSMDALLRGRLVPPGDRAGDNDNDEGY</sequence>
<gene>
    <name evidence="1" type="ORF">FHU37_002711</name>
</gene>
<evidence type="ECO:0000313" key="2">
    <source>
        <dbReference type="Proteomes" id="UP000567795"/>
    </source>
</evidence>
<keyword evidence="2" id="KW-1185">Reference proteome</keyword>
<evidence type="ECO:0000313" key="1">
    <source>
        <dbReference type="EMBL" id="NYI05768.1"/>
    </source>
</evidence>
<name>A0A853A5G9_9ACTN</name>
<dbReference type="EMBL" id="JACBZD010000001">
    <property type="protein sequence ID" value="NYI05768.1"/>
    <property type="molecule type" value="Genomic_DNA"/>
</dbReference>
<dbReference type="AlphaFoldDB" id="A0A853A5G9"/>
<proteinExistence type="predicted"/>
<organism evidence="1 2">
    <name type="scientific">Allostreptomyces psammosilenae</name>
    <dbReference type="NCBI Taxonomy" id="1892865"/>
    <lineage>
        <taxon>Bacteria</taxon>
        <taxon>Bacillati</taxon>
        <taxon>Actinomycetota</taxon>
        <taxon>Actinomycetes</taxon>
        <taxon>Kitasatosporales</taxon>
        <taxon>Streptomycetaceae</taxon>
        <taxon>Allostreptomyces</taxon>
    </lineage>
</organism>
<reference evidence="1 2" key="1">
    <citation type="submission" date="2020-07" db="EMBL/GenBank/DDBJ databases">
        <title>Sequencing the genomes of 1000 actinobacteria strains.</title>
        <authorList>
            <person name="Klenk H.-P."/>
        </authorList>
    </citation>
    <scope>NUCLEOTIDE SEQUENCE [LARGE SCALE GENOMIC DNA]</scope>
    <source>
        <strain evidence="1 2">DSM 42178</strain>
    </source>
</reference>
<accession>A0A853A5G9</accession>
<dbReference type="RefSeq" id="WP_179814452.1">
    <property type="nucleotide sequence ID" value="NZ_JACBZD010000001.1"/>
</dbReference>
<comment type="caution">
    <text evidence="1">The sequence shown here is derived from an EMBL/GenBank/DDBJ whole genome shotgun (WGS) entry which is preliminary data.</text>
</comment>